<proteinExistence type="predicted"/>
<evidence type="ECO:0000256" key="1">
    <source>
        <dbReference type="SAM" id="Phobius"/>
    </source>
</evidence>
<sequence length="119" mass="13077">MSKPISRRFHGVLDYAYAAAIFAAPELFRFKNQPVGVVLCRATGAATFLTSLCTRYELGLIRILPFKLHLLADGLTGIFSLSAPFLLGFGKHERARNTFLGFGILALVVASLTQDEEMK</sequence>
<gene>
    <name evidence="3" type="ORF">B1R32_11513</name>
</gene>
<accession>A0A2S8SQN2</accession>
<keyword evidence="1" id="KW-1133">Transmembrane helix</keyword>
<dbReference type="Pfam" id="PF03779">
    <property type="entry name" value="SPW"/>
    <property type="match status" value="1"/>
</dbReference>
<organism evidence="3 4">
    <name type="scientific">Abditibacterium utsteinense</name>
    <dbReference type="NCBI Taxonomy" id="1960156"/>
    <lineage>
        <taxon>Bacteria</taxon>
        <taxon>Pseudomonadati</taxon>
        <taxon>Abditibacteriota</taxon>
        <taxon>Abditibacteriia</taxon>
        <taxon>Abditibacteriales</taxon>
        <taxon>Abditibacteriaceae</taxon>
        <taxon>Abditibacterium</taxon>
    </lineage>
</organism>
<dbReference type="InParanoid" id="A0A2S8SQN2"/>
<feature type="domain" description="SPW repeat-containing integral membrane" evidence="2">
    <location>
        <begin position="10"/>
        <end position="110"/>
    </location>
</feature>
<feature type="transmembrane region" description="Helical" evidence="1">
    <location>
        <begin position="70"/>
        <end position="89"/>
    </location>
</feature>
<dbReference type="EMBL" id="NIGF01000015">
    <property type="protein sequence ID" value="PQV63107.1"/>
    <property type="molecule type" value="Genomic_DNA"/>
</dbReference>
<dbReference type="RefSeq" id="WP_106380700.1">
    <property type="nucleotide sequence ID" value="NZ_NIGF01000015.1"/>
</dbReference>
<evidence type="ECO:0000313" key="4">
    <source>
        <dbReference type="Proteomes" id="UP000237684"/>
    </source>
</evidence>
<keyword evidence="4" id="KW-1185">Reference proteome</keyword>
<evidence type="ECO:0000313" key="3">
    <source>
        <dbReference type="EMBL" id="PQV63107.1"/>
    </source>
</evidence>
<reference evidence="3 4" key="1">
    <citation type="journal article" date="2018" name="Syst. Appl. Microbiol.">
        <title>Abditibacterium utsteinense sp. nov., the first cultivated member of candidate phylum FBP, isolated from ice-free Antarctic soil samples.</title>
        <authorList>
            <person name="Tahon G."/>
            <person name="Tytgat B."/>
            <person name="Lebbe L."/>
            <person name="Carlier A."/>
            <person name="Willems A."/>
        </authorList>
    </citation>
    <scope>NUCLEOTIDE SEQUENCE [LARGE SCALE GENOMIC DNA]</scope>
    <source>
        <strain evidence="3 4">LMG 29911</strain>
    </source>
</reference>
<evidence type="ECO:0000259" key="2">
    <source>
        <dbReference type="Pfam" id="PF03779"/>
    </source>
</evidence>
<dbReference type="InterPro" id="IPR005530">
    <property type="entry name" value="SPW"/>
</dbReference>
<keyword evidence="1" id="KW-0812">Transmembrane</keyword>
<protein>
    <recommendedName>
        <fullName evidence="2">SPW repeat-containing integral membrane domain-containing protein</fullName>
    </recommendedName>
</protein>
<dbReference type="AlphaFoldDB" id="A0A2S8SQN2"/>
<dbReference type="Proteomes" id="UP000237684">
    <property type="component" value="Unassembled WGS sequence"/>
</dbReference>
<comment type="caution">
    <text evidence="3">The sequence shown here is derived from an EMBL/GenBank/DDBJ whole genome shotgun (WGS) entry which is preliminary data.</text>
</comment>
<name>A0A2S8SQN2_9BACT</name>
<dbReference type="OrthoDB" id="129082at2"/>
<feature type="transmembrane region" description="Helical" evidence="1">
    <location>
        <begin position="95"/>
        <end position="113"/>
    </location>
</feature>
<keyword evidence="1" id="KW-0472">Membrane</keyword>